<gene>
    <name evidence="3" type="ORF">AU15_22040</name>
</gene>
<dbReference type="HOGENOM" id="CLU_2001149_0_0_6"/>
<dbReference type="FunFam" id="2.40.50.100:FF:000077">
    <property type="entry name" value="Glycoside hydrolase family 43"/>
    <property type="match status" value="1"/>
</dbReference>
<reference evidence="3 4" key="1">
    <citation type="journal article" date="2014" name="Genome Announc.">
        <title>Draft Genome Sequences of Marinobacter similis A3d10T and Marinobacter salarius R9SW1T.</title>
        <authorList>
            <person name="Ivanova E.P."/>
            <person name="Ng H.J."/>
            <person name="Webb H.K."/>
            <person name="Feng G."/>
            <person name="Oshima K."/>
            <person name="Hattori M."/>
            <person name="Ohkuma M."/>
            <person name="Sergeev A.F."/>
            <person name="Mikhailov V.V."/>
            <person name="Crawford R.J."/>
            <person name="Sawabe T."/>
        </authorList>
    </citation>
    <scope>NUCLEOTIDE SEQUENCE [LARGE SCALE GENOMIC DNA]</scope>
    <source>
        <strain evidence="4">A3d10 and R9SW1</strain>
    </source>
</reference>
<sequence length="124" mass="13656">MKKFIKAGLRGVAAAIVIGLGVWAWWHFQPQDLPDGFAAGNGRIEAVEIDIAARTAGRIREILVNEGDFVRAGQVLAKMDTAVLEAQLREAEAQLRRALTVDKAAIRCRIRHLDRASPERSLKS</sequence>
<keyword evidence="1" id="KW-0812">Transmembrane</keyword>
<accession>W5YX52</accession>
<name>W5YX52_9GAMM</name>
<dbReference type="Pfam" id="PF00364">
    <property type="entry name" value="Biotin_lipoyl"/>
    <property type="match status" value="1"/>
</dbReference>
<dbReference type="PANTHER" id="PTHR30438:SF2">
    <property type="entry name" value="MEMBRANE PROTEIN"/>
    <property type="match status" value="1"/>
</dbReference>
<evidence type="ECO:0000256" key="1">
    <source>
        <dbReference type="SAM" id="Phobius"/>
    </source>
</evidence>
<keyword evidence="1" id="KW-0472">Membrane</keyword>
<proteinExistence type="predicted"/>
<feature type="transmembrane region" description="Helical" evidence="1">
    <location>
        <begin position="7"/>
        <end position="26"/>
    </location>
</feature>
<dbReference type="Proteomes" id="UP000035081">
    <property type="component" value="Chromosome"/>
</dbReference>
<protein>
    <recommendedName>
        <fullName evidence="2">Lipoyl-binding domain-containing protein</fullName>
    </recommendedName>
</protein>
<dbReference type="KEGG" id="msr:AU15_22040"/>
<organism evidence="3 4">
    <name type="scientific">Marinobacter salarius</name>
    <dbReference type="NCBI Taxonomy" id="1420917"/>
    <lineage>
        <taxon>Bacteria</taxon>
        <taxon>Pseudomonadati</taxon>
        <taxon>Pseudomonadota</taxon>
        <taxon>Gammaproteobacteria</taxon>
        <taxon>Pseudomonadales</taxon>
        <taxon>Marinobacteraceae</taxon>
        <taxon>Marinobacter</taxon>
    </lineage>
</organism>
<evidence type="ECO:0000313" key="3">
    <source>
        <dbReference type="EMBL" id="AHI33479.1"/>
    </source>
</evidence>
<dbReference type="Gene3D" id="1.10.287.470">
    <property type="entry name" value="Helix hairpin bin"/>
    <property type="match status" value="1"/>
</dbReference>
<dbReference type="EMBL" id="CP007152">
    <property type="protein sequence ID" value="AHI33479.1"/>
    <property type="molecule type" value="Genomic_DNA"/>
</dbReference>
<dbReference type="InterPro" id="IPR000089">
    <property type="entry name" value="Biotin_lipoyl"/>
</dbReference>
<dbReference type="PANTHER" id="PTHR30438">
    <property type="entry name" value="36 KDA ANTIGEN-RELATED"/>
    <property type="match status" value="1"/>
</dbReference>
<dbReference type="Gene3D" id="2.40.50.100">
    <property type="match status" value="1"/>
</dbReference>
<feature type="domain" description="Lipoyl-binding" evidence="2">
    <location>
        <begin position="47"/>
        <end position="79"/>
    </location>
</feature>
<keyword evidence="1" id="KW-1133">Transmembrane helix</keyword>
<dbReference type="SUPFAM" id="SSF111369">
    <property type="entry name" value="HlyD-like secretion proteins"/>
    <property type="match status" value="1"/>
</dbReference>
<dbReference type="AlphaFoldDB" id="W5YX52"/>
<evidence type="ECO:0000259" key="2">
    <source>
        <dbReference type="Pfam" id="PF00364"/>
    </source>
</evidence>
<evidence type="ECO:0000313" key="4">
    <source>
        <dbReference type="Proteomes" id="UP000035081"/>
    </source>
</evidence>
<dbReference type="GO" id="GO:0005886">
    <property type="term" value="C:plasma membrane"/>
    <property type="evidence" value="ECO:0007669"/>
    <property type="project" value="TreeGrafter"/>
</dbReference>